<feature type="compositionally biased region" description="Basic residues" evidence="1">
    <location>
        <begin position="15"/>
        <end position="38"/>
    </location>
</feature>
<dbReference type="EMBL" id="JACXSV010000002">
    <property type="protein sequence ID" value="MBD3721910.1"/>
    <property type="molecule type" value="Genomic_DNA"/>
</dbReference>
<reference evidence="2" key="1">
    <citation type="submission" date="2020-07" db="EMBL/GenBank/DDBJ databases">
        <title>Clinical and genomic characterization of carbapenemase-producing Enterobacterales causing secondary infections during the COVID-19 crisis at a New York City hospital.</title>
        <authorList>
            <person name="Gomez-Simmonds A."/>
            <person name="Annavajhala M.K."/>
            <person name="Uhlemann A.-C."/>
        </authorList>
    </citation>
    <scope>NUCLEOTIDE SEQUENCE</scope>
    <source>
        <strain evidence="2">KP1826</strain>
    </source>
</reference>
<name>A0A927DYL7_KLEPN</name>
<organism evidence="2 3">
    <name type="scientific">Klebsiella pneumoniae</name>
    <dbReference type="NCBI Taxonomy" id="573"/>
    <lineage>
        <taxon>Bacteria</taxon>
        <taxon>Pseudomonadati</taxon>
        <taxon>Pseudomonadota</taxon>
        <taxon>Gammaproteobacteria</taxon>
        <taxon>Enterobacterales</taxon>
        <taxon>Enterobacteriaceae</taxon>
        <taxon>Klebsiella/Raoultella group</taxon>
        <taxon>Klebsiella</taxon>
        <taxon>Klebsiella pneumoniae complex</taxon>
    </lineage>
</organism>
<gene>
    <name evidence="2" type="ORF">IE978_00105</name>
</gene>
<comment type="caution">
    <text evidence="2">The sequence shown here is derived from an EMBL/GenBank/DDBJ whole genome shotgun (WGS) entry which is preliminary data.</text>
</comment>
<evidence type="ECO:0000313" key="3">
    <source>
        <dbReference type="Proteomes" id="UP000598328"/>
    </source>
</evidence>
<evidence type="ECO:0000313" key="2">
    <source>
        <dbReference type="EMBL" id="MBD3721910.1"/>
    </source>
</evidence>
<dbReference type="AlphaFoldDB" id="A0A927DYL7"/>
<protein>
    <submittedName>
        <fullName evidence="2">Uncharacterized protein</fullName>
    </submittedName>
</protein>
<accession>A0A927DYL7</accession>
<feature type="region of interest" description="Disordered" evidence="1">
    <location>
        <begin position="1"/>
        <end position="40"/>
    </location>
</feature>
<sequence length="102" mass="12011">MVCLKNISDRESKNVSKKKCKKKKKKPTAGPLRKHRSRAEKIDDLKKQISELRKAEREERQRARDEKLIILAKAVYEKAGKPKDIEALIEFVKSEDFKIEYK</sequence>
<proteinExistence type="predicted"/>
<dbReference type="Proteomes" id="UP000598328">
    <property type="component" value="Unassembled WGS sequence"/>
</dbReference>
<evidence type="ECO:0000256" key="1">
    <source>
        <dbReference type="SAM" id="MobiDB-lite"/>
    </source>
</evidence>